<sequence length="335" mass="36792">MPRFSTASGLAAALALVPALAHAVEPPVAPERKQLVIISFDGAHDNRLWDKSLEMAKRTGAHFTYFLSCTFLMTRAEGGKAYQAPGQKAGRSNVGFAQSREEVQARARHIWQAHLDGHDIGSHACGHFDGKGWSAADWKQEFTSFHAALANAWKAGGIESEEPQGWADFAAKDIKGFRAPYLSLSDGLLPALKQAGFTYDASLVTKGPGWPSDADGMPRFGLPLIPEGPQQRRVIGMDYNLFVRHSMGVENRKDSAAFEERALDAYRKAFAAQYQGDRIPLQLGFHFVEMNGGAYWRALDRFLTETCGRQDVACVSYAEALPLIAKQKKADRSAF</sequence>
<keyword evidence="3" id="KW-1185">Reference proteome</keyword>
<feature type="signal peptide" evidence="1">
    <location>
        <begin position="1"/>
        <end position="23"/>
    </location>
</feature>
<dbReference type="AlphaFoldDB" id="A0A1C7NWY8"/>
<evidence type="ECO:0000313" key="3">
    <source>
        <dbReference type="Proteomes" id="UP000093111"/>
    </source>
</evidence>
<proteinExistence type="predicted"/>
<dbReference type="InterPro" id="IPR052740">
    <property type="entry name" value="CE4"/>
</dbReference>
<evidence type="ECO:0000313" key="2">
    <source>
        <dbReference type="EMBL" id="OBZ93196.1"/>
    </source>
</evidence>
<dbReference type="CDD" id="cd10976">
    <property type="entry name" value="CE4_CDA_like_3"/>
    <property type="match status" value="1"/>
</dbReference>
<dbReference type="InterPro" id="IPR011330">
    <property type="entry name" value="Glyco_hydro/deAcase_b/a-brl"/>
</dbReference>
<dbReference type="PATRIC" id="fig|1612624.7.peg.2121"/>
<accession>A0A1C7NWY8</accession>
<evidence type="ECO:0000256" key="1">
    <source>
        <dbReference type="SAM" id="SignalP"/>
    </source>
</evidence>
<comment type="caution">
    <text evidence="2">The sequence shown here is derived from an EMBL/GenBank/DDBJ whole genome shotgun (WGS) entry which is preliminary data.</text>
</comment>
<dbReference type="STRING" id="1612624.ADU59_22265"/>
<dbReference type="RefSeq" id="WP_068956656.1">
    <property type="nucleotide sequence ID" value="NZ_LGLV01000015.1"/>
</dbReference>
<dbReference type="SUPFAM" id="SSF88713">
    <property type="entry name" value="Glycoside hydrolase/deacetylase"/>
    <property type="match status" value="1"/>
</dbReference>
<dbReference type="PANTHER" id="PTHR45985">
    <property type="match status" value="1"/>
</dbReference>
<dbReference type="GO" id="GO:0005975">
    <property type="term" value="P:carbohydrate metabolic process"/>
    <property type="evidence" value="ECO:0007669"/>
    <property type="project" value="InterPro"/>
</dbReference>
<reference evidence="2 3" key="1">
    <citation type="journal article" date="2016" name="Syst. Appl. Microbiol.">
        <title>Pararhizobium polonicum sp. nov. isolated from tumors on stone fruit rootstocks.</title>
        <authorList>
            <person name="Pulawska J."/>
            <person name="Kuzmanovic N."/>
            <person name="Willems A."/>
            <person name="Pothier J.F."/>
        </authorList>
    </citation>
    <scope>NUCLEOTIDE SEQUENCE [LARGE SCALE GENOMIC DNA]</scope>
    <source>
        <strain evidence="2 3">F5.1</strain>
    </source>
</reference>
<feature type="chain" id="PRO_5008889991" evidence="1">
    <location>
        <begin position="24"/>
        <end position="335"/>
    </location>
</feature>
<dbReference type="Gene3D" id="3.20.20.370">
    <property type="entry name" value="Glycoside hydrolase/deacetylase"/>
    <property type="match status" value="1"/>
</dbReference>
<name>A0A1C7NWY8_9HYPH</name>
<dbReference type="PANTHER" id="PTHR45985:SF3">
    <property type="entry name" value="CHITIN DEACETYLASE-LIKE 4"/>
    <property type="match status" value="1"/>
</dbReference>
<dbReference type="Proteomes" id="UP000093111">
    <property type="component" value="Unassembled WGS sequence"/>
</dbReference>
<keyword evidence="1" id="KW-0732">Signal</keyword>
<protein>
    <submittedName>
        <fullName evidence="2">Polysaccharide deacetylase</fullName>
    </submittedName>
</protein>
<dbReference type="EMBL" id="LGLV01000015">
    <property type="protein sequence ID" value="OBZ93196.1"/>
    <property type="molecule type" value="Genomic_DNA"/>
</dbReference>
<organism evidence="2 3">
    <name type="scientific">Pararhizobium polonicum</name>
    <dbReference type="NCBI Taxonomy" id="1612624"/>
    <lineage>
        <taxon>Bacteria</taxon>
        <taxon>Pseudomonadati</taxon>
        <taxon>Pseudomonadota</taxon>
        <taxon>Alphaproteobacteria</taxon>
        <taxon>Hyphomicrobiales</taxon>
        <taxon>Rhizobiaceae</taxon>
        <taxon>Rhizobium/Agrobacterium group</taxon>
        <taxon>Pararhizobium</taxon>
    </lineage>
</organism>
<gene>
    <name evidence="2" type="ORF">ADU59_22265</name>
</gene>
<dbReference type="OrthoDB" id="438898at2"/>